<evidence type="ECO:0000256" key="2">
    <source>
        <dbReference type="ARBA" id="ARBA00022670"/>
    </source>
</evidence>
<evidence type="ECO:0000256" key="6">
    <source>
        <dbReference type="RuleBase" id="RU004296"/>
    </source>
</evidence>
<evidence type="ECO:0000256" key="5">
    <source>
        <dbReference type="ARBA" id="ARBA00022825"/>
    </source>
</evidence>
<evidence type="ECO:0000256" key="1">
    <source>
        <dbReference type="ARBA" id="ARBA00008764"/>
    </source>
</evidence>
<dbReference type="Gene3D" id="2.40.10.10">
    <property type="entry name" value="Trypsin-like serine proteases"/>
    <property type="match status" value="2"/>
</dbReference>
<dbReference type="SUPFAM" id="SSF50494">
    <property type="entry name" value="Trypsin-like serine proteases"/>
    <property type="match status" value="1"/>
</dbReference>
<feature type="chain" id="PRO_5038154523" description="Serine protease" evidence="6">
    <location>
        <begin position="31"/>
        <end position="340"/>
    </location>
</feature>
<evidence type="ECO:0000256" key="3">
    <source>
        <dbReference type="ARBA" id="ARBA00022729"/>
    </source>
</evidence>
<evidence type="ECO:0000313" key="8">
    <source>
        <dbReference type="Proteomes" id="UP000654670"/>
    </source>
</evidence>
<dbReference type="PROSITE" id="PS00134">
    <property type="entry name" value="TRYPSIN_HIS"/>
    <property type="match status" value="1"/>
</dbReference>
<protein>
    <recommendedName>
        <fullName evidence="6">Serine protease</fullName>
        <ecNumber evidence="6">3.4.21.-</ecNumber>
    </recommendedName>
</protein>
<dbReference type="InterPro" id="IPR043504">
    <property type="entry name" value="Peptidase_S1_PA_chymotrypsin"/>
</dbReference>
<dbReference type="InterPro" id="IPR018114">
    <property type="entry name" value="TRYPSIN_HIS"/>
</dbReference>
<keyword evidence="8" id="KW-1185">Reference proteome</keyword>
<dbReference type="Proteomes" id="UP000654670">
    <property type="component" value="Unassembled WGS sequence"/>
</dbReference>
<dbReference type="InterPro" id="IPR008256">
    <property type="entry name" value="Peptidase_S1B"/>
</dbReference>
<reference evidence="7" key="1">
    <citation type="journal article" date="2014" name="Int. J. Syst. Evol. Microbiol.">
        <title>Complete genome sequence of Corynebacterium casei LMG S-19264T (=DSM 44701T), isolated from a smear-ripened cheese.</title>
        <authorList>
            <consortium name="US DOE Joint Genome Institute (JGI-PGF)"/>
            <person name="Walter F."/>
            <person name="Albersmeier A."/>
            <person name="Kalinowski J."/>
            <person name="Ruckert C."/>
        </authorList>
    </citation>
    <scope>NUCLEOTIDE SEQUENCE</scope>
    <source>
        <strain evidence="7">JCM 15325</strain>
    </source>
</reference>
<accession>A0A917W0W2</accession>
<dbReference type="EC" id="3.4.21.-" evidence="6"/>
<name>A0A917W0W2_9BACL</name>
<comment type="similarity">
    <text evidence="1 6">Belongs to the peptidase S1B family.</text>
</comment>
<dbReference type="GO" id="GO:0008237">
    <property type="term" value="F:metallopeptidase activity"/>
    <property type="evidence" value="ECO:0007669"/>
    <property type="project" value="UniProtKB-KW"/>
</dbReference>
<dbReference type="RefSeq" id="WP_308424073.1">
    <property type="nucleotide sequence ID" value="NZ_BMOK01000006.1"/>
</dbReference>
<keyword evidence="5 6" id="KW-0720">Serine protease</keyword>
<keyword evidence="2 6" id="KW-0645">Protease</keyword>
<gene>
    <name evidence="7" type="primary">mpr</name>
    <name evidence="7" type="ORF">GCM10007968_17200</name>
</gene>
<evidence type="ECO:0000256" key="4">
    <source>
        <dbReference type="ARBA" id="ARBA00022801"/>
    </source>
</evidence>
<proteinExistence type="inferred from homology"/>
<dbReference type="InterPro" id="IPR050966">
    <property type="entry name" value="Glutamyl_endopeptidase"/>
</dbReference>
<keyword evidence="7" id="KW-0482">Metalloprotease</keyword>
<evidence type="ECO:0000313" key="7">
    <source>
        <dbReference type="EMBL" id="GGL53734.1"/>
    </source>
</evidence>
<dbReference type="AlphaFoldDB" id="A0A917W0W2"/>
<organism evidence="7 8">
    <name type="scientific">Sporolactobacillus putidus</name>
    <dbReference type="NCBI Taxonomy" id="492735"/>
    <lineage>
        <taxon>Bacteria</taxon>
        <taxon>Bacillati</taxon>
        <taxon>Bacillota</taxon>
        <taxon>Bacilli</taxon>
        <taxon>Bacillales</taxon>
        <taxon>Sporolactobacillaceae</taxon>
        <taxon>Sporolactobacillus</taxon>
    </lineage>
</organism>
<dbReference type="PANTHER" id="PTHR15462:SF8">
    <property type="entry name" value="SERINE PROTEASE"/>
    <property type="match status" value="1"/>
</dbReference>
<reference evidence="7" key="2">
    <citation type="submission" date="2020-09" db="EMBL/GenBank/DDBJ databases">
        <authorList>
            <person name="Sun Q."/>
            <person name="Ohkuma M."/>
        </authorList>
    </citation>
    <scope>NUCLEOTIDE SEQUENCE</scope>
    <source>
        <strain evidence="7">JCM 15325</strain>
    </source>
</reference>
<sequence>MKKSSLTIFRIIVSLFLILILCSNHPVAQAAEKKVINAQQSITMPRVEGERLNKLLNYVRKSKHPVKNLNTRDLKKLGQESSPYEYSISSQGDLIKSNTSLHSSNQFNSIFLQPNTTDNRVQINPTTSFPYNAIAQIDFTDGTYGYSCTGWFVDHNTVVTAAHCVYNAYNKKFYQGWAVYPAENGTDLPYGGEYTTEAYVSGGWQNTTPPSGESIYYKDVGFDYAVINLSINTNFPNHLSINSSVNVNDDIYSVGYPGDKSFQSNGSYYYYMYRSYGIIGKIESSTITHDAFVTAGMSGGPIMRPNSWGIVSLNSTSSWGPQLATDGPRGLIQQWGSINQ</sequence>
<keyword evidence="4 6" id="KW-0378">Hydrolase</keyword>
<comment type="caution">
    <text evidence="7">The sequence shown here is derived from an EMBL/GenBank/DDBJ whole genome shotgun (WGS) entry which is preliminary data.</text>
</comment>
<dbReference type="PANTHER" id="PTHR15462">
    <property type="entry name" value="SERINE PROTEASE"/>
    <property type="match status" value="1"/>
</dbReference>
<feature type="signal peptide" evidence="6">
    <location>
        <begin position="1"/>
        <end position="30"/>
    </location>
</feature>
<dbReference type="InterPro" id="IPR009003">
    <property type="entry name" value="Peptidase_S1_PA"/>
</dbReference>
<dbReference type="Pfam" id="PF13365">
    <property type="entry name" value="Trypsin_2"/>
    <property type="match status" value="1"/>
</dbReference>
<dbReference type="GO" id="GO:0006508">
    <property type="term" value="P:proteolysis"/>
    <property type="evidence" value="ECO:0007669"/>
    <property type="project" value="UniProtKB-KW"/>
</dbReference>
<dbReference type="EMBL" id="BMOK01000006">
    <property type="protein sequence ID" value="GGL53734.1"/>
    <property type="molecule type" value="Genomic_DNA"/>
</dbReference>
<dbReference type="PRINTS" id="PR00839">
    <property type="entry name" value="V8PROTEASE"/>
</dbReference>
<keyword evidence="3 6" id="KW-0732">Signal</keyword>
<dbReference type="GO" id="GO:0004252">
    <property type="term" value="F:serine-type endopeptidase activity"/>
    <property type="evidence" value="ECO:0007669"/>
    <property type="project" value="InterPro"/>
</dbReference>